<dbReference type="EMBL" id="ML995847">
    <property type="protein sequence ID" value="KAF2768201.1"/>
    <property type="molecule type" value="Genomic_DNA"/>
</dbReference>
<evidence type="ECO:0000313" key="1">
    <source>
        <dbReference type="EMBL" id="KAF2768201.1"/>
    </source>
</evidence>
<dbReference type="OrthoDB" id="194139at2759"/>
<protein>
    <submittedName>
        <fullName evidence="1">Uncharacterized protein</fullName>
    </submittedName>
</protein>
<proteinExistence type="predicted"/>
<dbReference type="Proteomes" id="UP000799436">
    <property type="component" value="Unassembled WGS sequence"/>
</dbReference>
<accession>A0A6G1L5J5</accession>
<reference evidence="1" key="1">
    <citation type="journal article" date="2020" name="Stud. Mycol.">
        <title>101 Dothideomycetes genomes: a test case for predicting lifestyles and emergence of pathogens.</title>
        <authorList>
            <person name="Haridas S."/>
            <person name="Albert R."/>
            <person name="Binder M."/>
            <person name="Bloem J."/>
            <person name="Labutti K."/>
            <person name="Salamov A."/>
            <person name="Andreopoulos B."/>
            <person name="Baker S."/>
            <person name="Barry K."/>
            <person name="Bills G."/>
            <person name="Bluhm B."/>
            <person name="Cannon C."/>
            <person name="Castanera R."/>
            <person name="Culley D."/>
            <person name="Daum C."/>
            <person name="Ezra D."/>
            <person name="Gonzalez J."/>
            <person name="Henrissat B."/>
            <person name="Kuo A."/>
            <person name="Liang C."/>
            <person name="Lipzen A."/>
            <person name="Lutzoni F."/>
            <person name="Magnuson J."/>
            <person name="Mondo S."/>
            <person name="Nolan M."/>
            <person name="Ohm R."/>
            <person name="Pangilinan J."/>
            <person name="Park H.-J."/>
            <person name="Ramirez L."/>
            <person name="Alfaro M."/>
            <person name="Sun H."/>
            <person name="Tritt A."/>
            <person name="Yoshinaga Y."/>
            <person name="Zwiers L.-H."/>
            <person name="Turgeon B."/>
            <person name="Goodwin S."/>
            <person name="Spatafora J."/>
            <person name="Crous P."/>
            <person name="Grigoriev I."/>
        </authorList>
    </citation>
    <scope>NUCLEOTIDE SEQUENCE</scope>
    <source>
        <strain evidence="1">CBS 116005</strain>
    </source>
</reference>
<name>A0A6G1L5J5_9PEZI</name>
<organism evidence="1 2">
    <name type="scientific">Teratosphaeria nubilosa</name>
    <dbReference type="NCBI Taxonomy" id="161662"/>
    <lineage>
        <taxon>Eukaryota</taxon>
        <taxon>Fungi</taxon>
        <taxon>Dikarya</taxon>
        <taxon>Ascomycota</taxon>
        <taxon>Pezizomycotina</taxon>
        <taxon>Dothideomycetes</taxon>
        <taxon>Dothideomycetidae</taxon>
        <taxon>Mycosphaerellales</taxon>
        <taxon>Teratosphaeriaceae</taxon>
        <taxon>Teratosphaeria</taxon>
    </lineage>
</organism>
<keyword evidence="2" id="KW-1185">Reference proteome</keyword>
<dbReference type="AlphaFoldDB" id="A0A6G1L5J5"/>
<sequence length="172" mass="19210">MWKCNSSTVSVHSVLGRAQFCMSYDGKNKRCHRVHNTRLAYIRSQCGILKSWSRQRNRAAFTANRQQALSSDICQGHTTLDRHEFRQVRTANAHTAMYRTSKAAMQFLRLSSQKKDLYLARISQALLVVGWSLLGLSPSIATVAISTSNASLGQGSYLLLRSFITSLALPTT</sequence>
<evidence type="ECO:0000313" key="2">
    <source>
        <dbReference type="Proteomes" id="UP000799436"/>
    </source>
</evidence>
<gene>
    <name evidence="1" type="ORF">EJ03DRAFT_134701</name>
</gene>